<feature type="region of interest" description="Disordered" evidence="5">
    <location>
        <begin position="401"/>
        <end position="479"/>
    </location>
</feature>
<keyword evidence="1 7" id="KW-0489">Methyltransferase</keyword>
<dbReference type="InterPro" id="IPR001077">
    <property type="entry name" value="COMT_C"/>
</dbReference>
<dbReference type="Proteomes" id="UP000038010">
    <property type="component" value="Unassembled WGS sequence"/>
</dbReference>
<dbReference type="RefSeq" id="XP_017995952.1">
    <property type="nucleotide sequence ID" value="XM_018139243.1"/>
</dbReference>
<dbReference type="InterPro" id="IPR029063">
    <property type="entry name" value="SAM-dependent_MTases_sf"/>
</dbReference>
<evidence type="ECO:0000256" key="3">
    <source>
        <dbReference type="ARBA" id="ARBA00022691"/>
    </source>
</evidence>
<dbReference type="SUPFAM" id="SSF46785">
    <property type="entry name" value="Winged helix' DNA-binding domain"/>
    <property type="match status" value="1"/>
</dbReference>
<keyword evidence="3" id="KW-0949">S-adenosyl-L-methionine</keyword>
<evidence type="ECO:0000313" key="7">
    <source>
        <dbReference type="EMBL" id="KPI35989.1"/>
    </source>
</evidence>
<dbReference type="PANTHER" id="PTHR43712:SF5">
    <property type="entry name" value="O-METHYLTRANSFERASE ASQN-RELATED"/>
    <property type="match status" value="1"/>
</dbReference>
<dbReference type="AlphaFoldDB" id="A0A0N0NIY6"/>
<dbReference type="GO" id="GO:0008171">
    <property type="term" value="F:O-methyltransferase activity"/>
    <property type="evidence" value="ECO:0007669"/>
    <property type="project" value="InterPro"/>
</dbReference>
<dbReference type="Gene3D" id="1.10.10.10">
    <property type="entry name" value="Winged helix-like DNA-binding domain superfamily/Winged helix DNA-binding domain"/>
    <property type="match status" value="1"/>
</dbReference>
<accession>A0A0N0NIY6</accession>
<dbReference type="GO" id="GO:0032259">
    <property type="term" value="P:methylation"/>
    <property type="evidence" value="ECO:0007669"/>
    <property type="project" value="UniProtKB-KW"/>
</dbReference>
<reference evidence="7 8" key="1">
    <citation type="submission" date="2015-06" db="EMBL/GenBank/DDBJ databases">
        <title>Draft genome of the ant-associated black yeast Phialophora attae CBS 131958.</title>
        <authorList>
            <person name="Moreno L.F."/>
            <person name="Stielow B.J."/>
            <person name="de Hoog S."/>
            <person name="Vicente V.A."/>
            <person name="Weiss V.A."/>
            <person name="de Vries M."/>
            <person name="Cruz L.M."/>
            <person name="Souza E.M."/>
        </authorList>
    </citation>
    <scope>NUCLEOTIDE SEQUENCE [LARGE SCALE GENOMIC DNA]</scope>
    <source>
        <strain evidence="7 8">CBS 131958</strain>
    </source>
</reference>
<dbReference type="Gene3D" id="3.40.50.150">
    <property type="entry name" value="Vaccinia Virus protein VP39"/>
    <property type="match status" value="2"/>
</dbReference>
<organism evidence="7 8">
    <name type="scientific">Cyphellophora attinorum</name>
    <dbReference type="NCBI Taxonomy" id="1664694"/>
    <lineage>
        <taxon>Eukaryota</taxon>
        <taxon>Fungi</taxon>
        <taxon>Dikarya</taxon>
        <taxon>Ascomycota</taxon>
        <taxon>Pezizomycotina</taxon>
        <taxon>Eurotiomycetes</taxon>
        <taxon>Chaetothyriomycetidae</taxon>
        <taxon>Chaetothyriales</taxon>
        <taxon>Cyphellophoraceae</taxon>
        <taxon>Cyphellophora</taxon>
    </lineage>
</organism>
<comment type="caution">
    <text evidence="7">The sequence shown here is derived from an EMBL/GenBank/DDBJ whole genome shotgun (WGS) entry which is preliminary data.</text>
</comment>
<dbReference type="EMBL" id="LFJN01000035">
    <property type="protein sequence ID" value="KPI35989.1"/>
    <property type="molecule type" value="Genomic_DNA"/>
</dbReference>
<evidence type="ECO:0000256" key="5">
    <source>
        <dbReference type="SAM" id="MobiDB-lite"/>
    </source>
</evidence>
<sequence length="513" mass="55971">MAITYPTLSNYETLAANALIDAGVLSQHVNVAGGDAAHEAKIGGLRTKLFESAQALLQAVTPPEYTLTQGLSASIMDLTVFRYISWYEVAEGVPTDHPISYIDLAIILGVDPVQLKRILRYAMTKHVFTETLSGQVAHTDASLLLLQDGIATMNRYSTNRGFPIAASFNDAIEKWGHGAQEANQTAFNIAFNTKLPLFDHLATDPAYARDFHHVMKFFSKTPPMSIDHIRSAFDWKSLPANATVVDIDLPEVVAQGTDPITSTVPRHLASRISFQPHSLWDVQPQRSADAYFMRMIFHDWPQKYAVKILRQLVAGMRAGARLLIMDYVTLEPGKLEPVDEKRVRMRDLQMMIMHNALERDVEEWTTLLVEADERLRLVGITTPAGSALSILEIVLDASPALKITPPTPATETAPGDADHVTDEGLMNSATSRPESEAADQTSPRSPDSFASLSSTNSTTSSQTEPTAETPAEPASIASQKSLTEIATSIIDEEIHGAIVVSLNNNAHGAPIVV</sequence>
<dbReference type="PANTHER" id="PTHR43712">
    <property type="entry name" value="PUTATIVE (AFU_ORTHOLOGUE AFUA_4G14580)-RELATED"/>
    <property type="match status" value="1"/>
</dbReference>
<name>A0A0N0NIY6_9EURO</name>
<evidence type="ECO:0000313" key="8">
    <source>
        <dbReference type="Proteomes" id="UP000038010"/>
    </source>
</evidence>
<keyword evidence="8" id="KW-1185">Reference proteome</keyword>
<proteinExistence type="inferred from homology"/>
<keyword evidence="2 7" id="KW-0808">Transferase</keyword>
<evidence type="ECO:0000256" key="4">
    <source>
        <dbReference type="ARBA" id="ARBA00038277"/>
    </source>
</evidence>
<comment type="similarity">
    <text evidence="4">Belongs to the class I-like SAM-binding methyltransferase superfamily. Cation-independent O-methyltransferase family.</text>
</comment>
<evidence type="ECO:0000259" key="6">
    <source>
        <dbReference type="Pfam" id="PF00891"/>
    </source>
</evidence>
<feature type="compositionally biased region" description="Low complexity" evidence="5">
    <location>
        <begin position="448"/>
        <end position="474"/>
    </location>
</feature>
<dbReference type="SUPFAM" id="SSF53335">
    <property type="entry name" value="S-adenosyl-L-methionine-dependent methyltransferases"/>
    <property type="match status" value="1"/>
</dbReference>
<dbReference type="InterPro" id="IPR036390">
    <property type="entry name" value="WH_DNA-bd_sf"/>
</dbReference>
<feature type="domain" description="O-methyltransferase C-terminal" evidence="6">
    <location>
        <begin position="242"/>
        <end position="371"/>
    </location>
</feature>
<dbReference type="OrthoDB" id="1606438at2759"/>
<gene>
    <name evidence="7" type="ORF">AB675_10469</name>
</gene>
<feature type="compositionally biased region" description="Polar residues" evidence="5">
    <location>
        <begin position="427"/>
        <end position="445"/>
    </location>
</feature>
<dbReference type="InterPro" id="IPR036388">
    <property type="entry name" value="WH-like_DNA-bd_sf"/>
</dbReference>
<dbReference type="InterPro" id="IPR016461">
    <property type="entry name" value="COMT-like"/>
</dbReference>
<protein>
    <submittedName>
        <fullName evidence="7">6-hydroxytryprostatin B O-methyltransferase</fullName>
    </submittedName>
</protein>
<evidence type="ECO:0000256" key="1">
    <source>
        <dbReference type="ARBA" id="ARBA00022603"/>
    </source>
</evidence>
<dbReference type="Pfam" id="PF00891">
    <property type="entry name" value="Methyltransf_2"/>
    <property type="match status" value="1"/>
</dbReference>
<dbReference type="PROSITE" id="PS51683">
    <property type="entry name" value="SAM_OMT_II"/>
    <property type="match status" value="1"/>
</dbReference>
<evidence type="ECO:0000256" key="2">
    <source>
        <dbReference type="ARBA" id="ARBA00022679"/>
    </source>
</evidence>
<dbReference type="GeneID" id="28731123"/>
<dbReference type="VEuPathDB" id="FungiDB:AB675_10469"/>